<dbReference type="Proteomes" id="UP000245768">
    <property type="component" value="Unassembled WGS sequence"/>
</dbReference>
<dbReference type="RefSeq" id="XP_025378825.1">
    <property type="nucleotide sequence ID" value="XM_025525656.1"/>
</dbReference>
<dbReference type="PANTHER" id="PTHR31297">
    <property type="entry name" value="GLUCAN ENDO-1,6-BETA-GLUCOSIDASE B"/>
    <property type="match status" value="1"/>
</dbReference>
<evidence type="ECO:0000256" key="1">
    <source>
        <dbReference type="ARBA" id="ARBA00005641"/>
    </source>
</evidence>
<dbReference type="InterPro" id="IPR050386">
    <property type="entry name" value="Glycosyl_hydrolase_5"/>
</dbReference>
<evidence type="ECO:0000313" key="8">
    <source>
        <dbReference type="Proteomes" id="UP000245768"/>
    </source>
</evidence>
<sequence>MVRIFRFTALAVVLGTTAVRALPRGSRSVGFDLDGPTLFLDERGDIDGDLFEERDGALQNARVLLRQKRQNPAFDYANTKVRGVNIGGWLVAEPWITPSLFDNTGDDRVIDEYTFGKYISDVGSRLESHWSSFYSESDFSQIAAAGLNHVRIPIGYWAIDQNHGVYYQGSQLSHLQTAVGWARNHGLKVVVDLHGAPHSQNGFDNSGRKGSPDWFTSEDYKNRAKAVIQTLANTFKNDADTVTAIELLNEPLTTSGPSNALSFTQDYYNNAYYAARYPSGSQETNFAIMIHDGFQPLSAWQNQLQPPTYQQVILDTHIYYVFDNNVVGLGKQDKLNQVCGKRSSIAQSQPHLYTVVGEWTAAPTDCAKYLNGRGVGARYDGSYPGSSYHGSCNGKTGTGSDFTDNYKNYLASMFDTQRSVYEAGSGWIFWTWKTEQAADWDYQRGLKLGFITNNLNQKGLASC</sequence>
<feature type="chain" id="PRO_5016400958" evidence="5">
    <location>
        <begin position="22"/>
        <end position="463"/>
    </location>
</feature>
<dbReference type="OrthoDB" id="62120at2759"/>
<dbReference type="FunCoup" id="A0A316YQH4">
    <property type="interactions" value="22"/>
</dbReference>
<evidence type="ECO:0000256" key="2">
    <source>
        <dbReference type="ARBA" id="ARBA00022801"/>
    </source>
</evidence>
<feature type="domain" description="Glycoside hydrolase family 5" evidence="6">
    <location>
        <begin position="126"/>
        <end position="359"/>
    </location>
</feature>
<dbReference type="InterPro" id="IPR001547">
    <property type="entry name" value="Glyco_hydro_5"/>
</dbReference>
<dbReference type="GO" id="GO:0009251">
    <property type="term" value="P:glucan catabolic process"/>
    <property type="evidence" value="ECO:0007669"/>
    <property type="project" value="TreeGrafter"/>
</dbReference>
<dbReference type="GO" id="GO:0009986">
    <property type="term" value="C:cell surface"/>
    <property type="evidence" value="ECO:0007669"/>
    <property type="project" value="TreeGrafter"/>
</dbReference>
<name>A0A316YQH4_9BASI</name>
<evidence type="ECO:0000313" key="7">
    <source>
        <dbReference type="EMBL" id="PWN91627.1"/>
    </source>
</evidence>
<comment type="similarity">
    <text evidence="1 4">Belongs to the glycosyl hydrolase 5 (cellulase A) family.</text>
</comment>
<dbReference type="GeneID" id="37047572"/>
<evidence type="ECO:0000259" key="6">
    <source>
        <dbReference type="Pfam" id="PF00150"/>
    </source>
</evidence>
<dbReference type="GO" id="GO:0008422">
    <property type="term" value="F:beta-glucosidase activity"/>
    <property type="evidence" value="ECO:0007669"/>
    <property type="project" value="TreeGrafter"/>
</dbReference>
<dbReference type="Pfam" id="PF00150">
    <property type="entry name" value="Cellulase"/>
    <property type="match status" value="1"/>
</dbReference>
<evidence type="ECO:0000256" key="4">
    <source>
        <dbReference type="RuleBase" id="RU361153"/>
    </source>
</evidence>
<dbReference type="SUPFAM" id="SSF51445">
    <property type="entry name" value="(Trans)glycosidases"/>
    <property type="match status" value="1"/>
</dbReference>
<dbReference type="PANTHER" id="PTHR31297:SF42">
    <property type="entry name" value="GLYCOSIDE HYDROLASE FAMILY 5 DOMAIN-CONTAINING PROTEIN"/>
    <property type="match status" value="1"/>
</dbReference>
<proteinExistence type="inferred from homology"/>
<gene>
    <name evidence="7" type="ORF">FA10DRAFT_71815</name>
</gene>
<keyword evidence="2 4" id="KW-0378">Hydrolase</keyword>
<dbReference type="AlphaFoldDB" id="A0A316YQH4"/>
<dbReference type="EMBL" id="KZ819635">
    <property type="protein sequence ID" value="PWN91627.1"/>
    <property type="molecule type" value="Genomic_DNA"/>
</dbReference>
<evidence type="ECO:0000256" key="3">
    <source>
        <dbReference type="ARBA" id="ARBA00023295"/>
    </source>
</evidence>
<feature type="signal peptide" evidence="5">
    <location>
        <begin position="1"/>
        <end position="21"/>
    </location>
</feature>
<keyword evidence="8" id="KW-1185">Reference proteome</keyword>
<organism evidence="7 8">
    <name type="scientific">Acaromyces ingoldii</name>
    <dbReference type="NCBI Taxonomy" id="215250"/>
    <lineage>
        <taxon>Eukaryota</taxon>
        <taxon>Fungi</taxon>
        <taxon>Dikarya</taxon>
        <taxon>Basidiomycota</taxon>
        <taxon>Ustilaginomycotina</taxon>
        <taxon>Exobasidiomycetes</taxon>
        <taxon>Exobasidiales</taxon>
        <taxon>Cryptobasidiaceae</taxon>
        <taxon>Acaromyces</taxon>
    </lineage>
</organism>
<keyword evidence="5" id="KW-0732">Signal</keyword>
<dbReference type="GO" id="GO:0005576">
    <property type="term" value="C:extracellular region"/>
    <property type="evidence" value="ECO:0007669"/>
    <property type="project" value="TreeGrafter"/>
</dbReference>
<reference evidence="7 8" key="1">
    <citation type="journal article" date="2018" name="Mol. Biol. Evol.">
        <title>Broad Genomic Sampling Reveals a Smut Pathogenic Ancestry of the Fungal Clade Ustilaginomycotina.</title>
        <authorList>
            <person name="Kijpornyongpan T."/>
            <person name="Mondo S.J."/>
            <person name="Barry K."/>
            <person name="Sandor L."/>
            <person name="Lee J."/>
            <person name="Lipzen A."/>
            <person name="Pangilinan J."/>
            <person name="LaButti K."/>
            <person name="Hainaut M."/>
            <person name="Henrissat B."/>
            <person name="Grigoriev I.V."/>
            <person name="Spatafora J.W."/>
            <person name="Aime M.C."/>
        </authorList>
    </citation>
    <scope>NUCLEOTIDE SEQUENCE [LARGE SCALE GENOMIC DNA]</scope>
    <source>
        <strain evidence="7 8">MCA 4198</strain>
    </source>
</reference>
<protein>
    <submittedName>
        <fullName evidence="7">Glycoside hydrolase</fullName>
    </submittedName>
</protein>
<accession>A0A316YQH4</accession>
<dbReference type="Gene3D" id="3.20.20.80">
    <property type="entry name" value="Glycosidases"/>
    <property type="match status" value="1"/>
</dbReference>
<dbReference type="InterPro" id="IPR017853">
    <property type="entry name" value="GH"/>
</dbReference>
<dbReference type="STRING" id="215250.A0A316YQH4"/>
<evidence type="ECO:0000256" key="5">
    <source>
        <dbReference type="SAM" id="SignalP"/>
    </source>
</evidence>
<dbReference type="InParanoid" id="A0A316YQH4"/>
<keyword evidence="3 4" id="KW-0326">Glycosidase</keyword>